<reference evidence="1" key="1">
    <citation type="submission" date="2018-05" db="EMBL/GenBank/DDBJ databases">
        <title>Genome sequence and analysis of Cyclophragma undans nucleopolyhedrovirus: a distinct group I alphabaculovirus.</title>
        <authorList>
            <person name="Zhu Z."/>
            <person name="Yin F."/>
            <person name="Liu X."/>
            <person name="Hou D."/>
            <person name="Wang J."/>
            <person name="Zhang L."/>
            <person name="Arif B."/>
            <person name="Wang H."/>
            <person name="Deng F."/>
            <person name="Hu Z."/>
        </authorList>
    </citation>
    <scope>NUCLEOTIDE SEQUENCE [LARGE SCALE GENOMIC DNA]</scope>
    <source>
        <strain evidence="1">Whiov</strain>
    </source>
</reference>
<organism evidence="1 2">
    <name type="scientific">Cyclophragma undans nucleopolyhedrovirus</name>
    <dbReference type="NCBI Taxonomy" id="1906244"/>
    <lineage>
        <taxon>Viruses</taxon>
        <taxon>Viruses incertae sedis</taxon>
        <taxon>Naldaviricetes</taxon>
        <taxon>Lefavirales</taxon>
        <taxon>Baculoviridae</taxon>
        <taxon>Alphabaculovirus</taxon>
        <taxon>Alphabaculovirus cycundantis</taxon>
    </lineage>
</organism>
<dbReference type="Proteomes" id="UP000502721">
    <property type="component" value="Segment"/>
</dbReference>
<name>A0A288QYN9_9ABAC</name>
<proteinExistence type="predicted"/>
<dbReference type="PIRSF" id="PIRSF003639">
    <property type="entry name" value="Nucleo_P87"/>
    <property type="match status" value="1"/>
</dbReference>
<dbReference type="GeneID" id="65101874"/>
<evidence type="ECO:0000313" key="2">
    <source>
        <dbReference type="Proteomes" id="UP000502721"/>
    </source>
</evidence>
<protein>
    <submittedName>
        <fullName evidence="1">Vp80</fullName>
    </submittedName>
</protein>
<dbReference type="GO" id="GO:0019028">
    <property type="term" value="C:viral capsid"/>
    <property type="evidence" value="ECO:0007669"/>
    <property type="project" value="InterPro"/>
</dbReference>
<accession>A0A288QYN9</accession>
<dbReference type="RefSeq" id="YP_010086656.1">
    <property type="nucleotide sequence ID" value="NC_055467.1"/>
</dbReference>
<dbReference type="EMBL" id="KT957089">
    <property type="protein sequence ID" value="AOT85524.1"/>
    <property type="molecule type" value="Genomic_DNA"/>
</dbReference>
<evidence type="ECO:0000313" key="1">
    <source>
        <dbReference type="EMBL" id="AOT85524.1"/>
    </source>
</evidence>
<sequence length="723" mass="82314">MEDSQSLDVARLTAEILTRNLRAVKAVVDNNNYTNEEKIKTLFEMASKAVGATTSISSTPAATTAATTTTTTTITTTTTTGGDIISAVIPNAIIQNSIIVANNFQMRYNILDMGVNFYEKHKHLIVNKETMDTNIGKVKYYLTRYLEYVSNKKFEGQKGFEEYIIKAEDYFNTIEELFMQKFNAALIYGMKDNSGEETGAAIAALDDVNAQYSDVAGFSGGQTASGYAAIEFSDTYTDDDEQYNAAYQVVVYNDIVKTVLLRMIEKARAFAHTRLHITTLHQMDKLRNHINSNSKQSVTFYFNINDCSNVIPRLVKLCEKFFDLRCVPDTLESVVDVFYSAMPSLTQNEIAEIKVLVNKIVENVRGNPSILPTINIYRQEYESIQNKNVKMLFDLYSNRSAINLIDEQTEMTLVAADTADTNAAAAAAAAAADINAAASADTNAAAAAADAGIAKRKLDIIDLSEDETANVVSSKKNARRTITLDYTSGDDENDDITDYEYDRLKREIEDEAYLSLKSLEFSKEAVNENLQKIINVTNDMKRLYQYCNCKNSLDTTPNAQDYASLLKYLNTYNLNHIQMSVNFYEMLFPLTLYDDNDDTVFYKIVKYIFLASVYFQNCAKNFYHMRQTFNMYGPFNQIDHMVMFVIKFNFLCDLRHFVNEVNELYSNKHPNVKIHSMLVMRDKVVNAYYSKLQYHMPNRLNRRRRNVYLYRLMMLMNGDYNII</sequence>
<dbReference type="KEGG" id="vg:65101874"/>
<keyword evidence="2" id="KW-1185">Reference proteome</keyword>
<dbReference type="Pfam" id="PF07267">
    <property type="entry name" value="Nucleo_P87"/>
    <property type="match status" value="1"/>
</dbReference>
<dbReference type="InterPro" id="IPR009893">
    <property type="entry name" value="Nucleo_P80/P87"/>
</dbReference>